<dbReference type="HOGENOM" id="CLU_022146_0_0_1"/>
<accession>A0A0D0AF55</accession>
<dbReference type="GO" id="GO:0042795">
    <property type="term" value="P:snRNA transcription by RNA polymerase II"/>
    <property type="evidence" value="ECO:0007669"/>
    <property type="project" value="TreeGrafter"/>
</dbReference>
<sequence length="637" mass="71341">MVESQEATHIHQLAQKALEANREHQQALNTYIQRLEAELQMVERLIDAANIEVEDDSDLDVPGFVLVPGAVRAASAISSSELLSPDSPFRGDALRRNRYKSLTDSHPMKARELDALAEAVRTENYRKMAFDAQILGLPTFHDMSERSPKSLECNCEGLDWDRIAEKVSRVSTTTRTARECEIRWLGDRHPDFNHGPWKEEEISRLKSLIAGYGDGSPDWSDIARKLGTNRTPLDCMRQGTIRKNHVWTPMSDERLIKAVDMFGHNWSLVARYVSEDATPMQCSTRYQRSLDPSVKRVNWTPEEDARLRIAADAYDRSWVDVAAAMPGRTNDQCRDRWNEQVNPNVNRNPWSPEEDKALLDVVRENENMAWKEISKLLGTGRTDTACRNRYLTFQKSLKLPSVKFKVTRHPSVDSEVTTTVESSRTPSDVQSLSPGPLPPGSPLRQDVYTRNEGSPLFFLDPVVGSDPTISQCGPGSARPLMPPGSASNTPKRLSTPVSSISSSSRGGKKRQKRLDNDNLERVPLKRRKIARPRQAGMEGQLLITFGSPLTADSRVPTPTTPSGDSRETTTDQISAHPMDVDEEDRNPTRADLTICGCDIPSSRLKRHRCTALSLHKVTSSVTPEIFDDVGDRRCVAL</sequence>
<dbReference type="GO" id="GO:0019185">
    <property type="term" value="C:snRNA-activating protein complex"/>
    <property type="evidence" value="ECO:0007669"/>
    <property type="project" value="TreeGrafter"/>
</dbReference>
<dbReference type="CDD" id="cd00167">
    <property type="entry name" value="SANT"/>
    <property type="match status" value="4"/>
</dbReference>
<feature type="domain" description="Myb-like" evidence="7">
    <location>
        <begin position="247"/>
        <end position="290"/>
    </location>
</feature>
<dbReference type="InterPro" id="IPR001005">
    <property type="entry name" value="SANT/Myb"/>
</dbReference>
<dbReference type="Proteomes" id="UP000054018">
    <property type="component" value="Unassembled WGS sequence"/>
</dbReference>
<evidence type="ECO:0000256" key="6">
    <source>
        <dbReference type="SAM" id="MobiDB-lite"/>
    </source>
</evidence>
<protein>
    <submittedName>
        <fullName evidence="9">Uncharacterized protein</fullName>
    </submittedName>
</protein>
<evidence type="ECO:0000259" key="8">
    <source>
        <dbReference type="PROSITE" id="PS51294"/>
    </source>
</evidence>
<evidence type="ECO:0000256" key="1">
    <source>
        <dbReference type="ARBA" id="ARBA00023015"/>
    </source>
</evidence>
<reference evidence="10" key="2">
    <citation type="submission" date="2015-01" db="EMBL/GenBank/DDBJ databases">
        <title>Evolutionary Origins and Diversification of the Mycorrhizal Mutualists.</title>
        <authorList>
            <consortium name="DOE Joint Genome Institute"/>
            <consortium name="Mycorrhizal Genomics Consortium"/>
            <person name="Kohler A."/>
            <person name="Kuo A."/>
            <person name="Nagy L.G."/>
            <person name="Floudas D."/>
            <person name="Copeland A."/>
            <person name="Barry K.W."/>
            <person name="Cichocki N."/>
            <person name="Veneault-Fourrey C."/>
            <person name="LaButti K."/>
            <person name="Lindquist E.A."/>
            <person name="Lipzen A."/>
            <person name="Lundell T."/>
            <person name="Morin E."/>
            <person name="Murat C."/>
            <person name="Riley R."/>
            <person name="Ohm R."/>
            <person name="Sun H."/>
            <person name="Tunlid A."/>
            <person name="Henrissat B."/>
            <person name="Grigoriev I.V."/>
            <person name="Hibbett D.S."/>
            <person name="Martin F."/>
        </authorList>
    </citation>
    <scope>NUCLEOTIDE SEQUENCE [LARGE SCALE GENOMIC DNA]</scope>
    <source>
        <strain evidence="10">441</strain>
    </source>
</reference>
<name>A0A0D0AF55_9AGAM</name>
<gene>
    <name evidence="9" type="ORF">PISMIDRAFT_6092</name>
</gene>
<keyword evidence="1" id="KW-0805">Transcription regulation</keyword>
<organism evidence="9 10">
    <name type="scientific">Pisolithus microcarpus 441</name>
    <dbReference type="NCBI Taxonomy" id="765257"/>
    <lineage>
        <taxon>Eukaryota</taxon>
        <taxon>Fungi</taxon>
        <taxon>Dikarya</taxon>
        <taxon>Basidiomycota</taxon>
        <taxon>Agaricomycotina</taxon>
        <taxon>Agaricomycetes</taxon>
        <taxon>Agaricomycetidae</taxon>
        <taxon>Boletales</taxon>
        <taxon>Sclerodermatineae</taxon>
        <taxon>Pisolithaceae</taxon>
        <taxon>Pisolithus</taxon>
    </lineage>
</organism>
<dbReference type="GO" id="GO:0001006">
    <property type="term" value="F:RNA polymerase III type 3 promoter sequence-specific DNA binding"/>
    <property type="evidence" value="ECO:0007669"/>
    <property type="project" value="TreeGrafter"/>
</dbReference>
<feature type="domain" description="Myb-like" evidence="7">
    <location>
        <begin position="342"/>
        <end position="394"/>
    </location>
</feature>
<dbReference type="PROSITE" id="PS51294">
    <property type="entry name" value="HTH_MYB"/>
    <property type="match status" value="3"/>
</dbReference>
<dbReference type="PANTHER" id="PTHR46621">
    <property type="entry name" value="SNRNA-ACTIVATING PROTEIN COMPLEX SUBUNIT 4"/>
    <property type="match status" value="1"/>
</dbReference>
<feature type="coiled-coil region" evidence="5">
    <location>
        <begin position="10"/>
        <end position="52"/>
    </location>
</feature>
<evidence type="ECO:0000256" key="2">
    <source>
        <dbReference type="ARBA" id="ARBA00023125"/>
    </source>
</evidence>
<evidence type="ECO:0000256" key="4">
    <source>
        <dbReference type="ARBA" id="ARBA00023242"/>
    </source>
</evidence>
<dbReference type="STRING" id="765257.A0A0D0AF55"/>
<evidence type="ECO:0000256" key="5">
    <source>
        <dbReference type="SAM" id="Coils"/>
    </source>
</evidence>
<dbReference type="Gene3D" id="1.10.10.60">
    <property type="entry name" value="Homeodomain-like"/>
    <property type="match status" value="4"/>
</dbReference>
<feature type="domain" description="Myb-like" evidence="7">
    <location>
        <begin position="189"/>
        <end position="235"/>
    </location>
</feature>
<evidence type="ECO:0000259" key="7">
    <source>
        <dbReference type="PROSITE" id="PS50090"/>
    </source>
</evidence>
<dbReference type="GO" id="GO:0000978">
    <property type="term" value="F:RNA polymerase II cis-regulatory region sequence-specific DNA binding"/>
    <property type="evidence" value="ECO:0007669"/>
    <property type="project" value="TreeGrafter"/>
</dbReference>
<feature type="domain" description="HTH myb-type" evidence="8">
    <location>
        <begin position="291"/>
        <end position="345"/>
    </location>
</feature>
<feature type="region of interest" description="Disordered" evidence="6">
    <location>
        <begin position="408"/>
        <end position="448"/>
    </location>
</feature>
<evidence type="ECO:0000313" key="9">
    <source>
        <dbReference type="EMBL" id="KIK30748.1"/>
    </source>
</evidence>
<keyword evidence="4" id="KW-0539">Nucleus</keyword>
<dbReference type="Pfam" id="PF00249">
    <property type="entry name" value="Myb_DNA-binding"/>
    <property type="match status" value="2"/>
</dbReference>
<dbReference type="InterPro" id="IPR051575">
    <property type="entry name" value="Myb-like_DNA-bd"/>
</dbReference>
<dbReference type="Pfam" id="PF13921">
    <property type="entry name" value="Myb_DNA-bind_6"/>
    <property type="match status" value="1"/>
</dbReference>
<feature type="compositionally biased region" description="Low complexity" evidence="6">
    <location>
        <begin position="413"/>
        <end position="434"/>
    </location>
</feature>
<dbReference type="PROSITE" id="PS50090">
    <property type="entry name" value="MYB_LIKE"/>
    <property type="match status" value="4"/>
</dbReference>
<keyword evidence="3" id="KW-0804">Transcription</keyword>
<feature type="domain" description="HTH myb-type" evidence="8">
    <location>
        <begin position="346"/>
        <end position="398"/>
    </location>
</feature>
<dbReference type="PANTHER" id="PTHR46621:SF1">
    <property type="entry name" value="SNRNA-ACTIVATING PROTEIN COMPLEX SUBUNIT 4"/>
    <property type="match status" value="1"/>
</dbReference>
<keyword evidence="2" id="KW-0238">DNA-binding</keyword>
<dbReference type="InterPro" id="IPR017930">
    <property type="entry name" value="Myb_dom"/>
</dbReference>
<dbReference type="InterPro" id="IPR009057">
    <property type="entry name" value="Homeodomain-like_sf"/>
</dbReference>
<keyword evidence="5" id="KW-0175">Coiled coil</keyword>
<feature type="domain" description="Myb-like" evidence="7">
    <location>
        <begin position="291"/>
        <end position="341"/>
    </location>
</feature>
<evidence type="ECO:0000256" key="3">
    <source>
        <dbReference type="ARBA" id="ARBA00023163"/>
    </source>
</evidence>
<reference evidence="9 10" key="1">
    <citation type="submission" date="2014-04" db="EMBL/GenBank/DDBJ databases">
        <authorList>
            <consortium name="DOE Joint Genome Institute"/>
            <person name="Kuo A."/>
            <person name="Kohler A."/>
            <person name="Costa M.D."/>
            <person name="Nagy L.G."/>
            <person name="Floudas D."/>
            <person name="Copeland A."/>
            <person name="Barry K.W."/>
            <person name="Cichocki N."/>
            <person name="Veneault-Fourrey C."/>
            <person name="LaButti K."/>
            <person name="Lindquist E.A."/>
            <person name="Lipzen A."/>
            <person name="Lundell T."/>
            <person name="Morin E."/>
            <person name="Murat C."/>
            <person name="Sun H."/>
            <person name="Tunlid A."/>
            <person name="Henrissat B."/>
            <person name="Grigoriev I.V."/>
            <person name="Hibbett D.S."/>
            <person name="Martin F."/>
            <person name="Nordberg H.P."/>
            <person name="Cantor M.N."/>
            <person name="Hua S.X."/>
        </authorList>
    </citation>
    <scope>NUCLEOTIDE SEQUENCE [LARGE SCALE GENOMIC DNA]</scope>
    <source>
        <strain evidence="9 10">441</strain>
    </source>
</reference>
<keyword evidence="10" id="KW-1185">Reference proteome</keyword>
<evidence type="ECO:0000313" key="10">
    <source>
        <dbReference type="Proteomes" id="UP000054018"/>
    </source>
</evidence>
<dbReference type="SUPFAM" id="SSF46689">
    <property type="entry name" value="Homeodomain-like"/>
    <property type="match status" value="3"/>
</dbReference>
<proteinExistence type="predicted"/>
<dbReference type="OrthoDB" id="2143914at2759"/>
<feature type="region of interest" description="Disordered" evidence="6">
    <location>
        <begin position="467"/>
        <end position="585"/>
    </location>
</feature>
<feature type="compositionally biased region" description="Basic and acidic residues" evidence="6">
    <location>
        <begin position="513"/>
        <end position="523"/>
    </location>
</feature>
<dbReference type="EMBL" id="KN833686">
    <property type="protein sequence ID" value="KIK30748.1"/>
    <property type="molecule type" value="Genomic_DNA"/>
</dbReference>
<dbReference type="SMART" id="SM00717">
    <property type="entry name" value="SANT"/>
    <property type="match status" value="5"/>
</dbReference>
<feature type="compositionally biased region" description="Polar residues" evidence="6">
    <location>
        <begin position="485"/>
        <end position="497"/>
    </location>
</feature>
<dbReference type="AlphaFoldDB" id="A0A0D0AF55"/>
<dbReference type="GO" id="GO:0042796">
    <property type="term" value="P:snRNA transcription by RNA polymerase III"/>
    <property type="evidence" value="ECO:0007669"/>
    <property type="project" value="TreeGrafter"/>
</dbReference>
<feature type="domain" description="HTH myb-type" evidence="8">
    <location>
        <begin position="189"/>
        <end position="235"/>
    </location>
</feature>